<organism evidence="6 7">
    <name type="scientific">Caballeronia sordidicola</name>
    <name type="common">Burkholderia sordidicola</name>
    <dbReference type="NCBI Taxonomy" id="196367"/>
    <lineage>
        <taxon>Bacteria</taxon>
        <taxon>Pseudomonadati</taxon>
        <taxon>Pseudomonadota</taxon>
        <taxon>Betaproteobacteria</taxon>
        <taxon>Burkholderiales</taxon>
        <taxon>Burkholderiaceae</taxon>
        <taxon>Caballeronia</taxon>
    </lineage>
</organism>
<protein>
    <submittedName>
        <fullName evidence="6">Threonine dehydratase, catabolic</fullName>
    </submittedName>
</protein>
<dbReference type="AlphaFoldDB" id="A0A242MS11"/>
<dbReference type="InterPro" id="IPR036052">
    <property type="entry name" value="TrpB-like_PALP_sf"/>
</dbReference>
<accession>A0A242MS11</accession>
<dbReference type="Gene3D" id="3.40.50.1100">
    <property type="match status" value="2"/>
</dbReference>
<dbReference type="InterPro" id="IPR001926">
    <property type="entry name" value="TrpB-like_PALP"/>
</dbReference>
<dbReference type="Proteomes" id="UP000195221">
    <property type="component" value="Unassembled WGS sequence"/>
</dbReference>
<comment type="caution">
    <text evidence="6">The sequence shown here is derived from an EMBL/GenBank/DDBJ whole genome shotgun (WGS) entry which is preliminary data.</text>
</comment>
<comment type="cofactor">
    <cofactor evidence="1">
        <name>pyridoxal 5'-phosphate</name>
        <dbReference type="ChEBI" id="CHEBI:597326"/>
    </cofactor>
</comment>
<dbReference type="PANTHER" id="PTHR43050">
    <property type="entry name" value="SERINE / THREONINE RACEMASE FAMILY MEMBER"/>
    <property type="match status" value="1"/>
</dbReference>
<dbReference type="GO" id="GO:0018114">
    <property type="term" value="F:threonine racemase activity"/>
    <property type="evidence" value="ECO:0007669"/>
    <property type="project" value="TreeGrafter"/>
</dbReference>
<evidence type="ECO:0000313" key="6">
    <source>
        <dbReference type="EMBL" id="OTP74128.1"/>
    </source>
</evidence>
<dbReference type="GO" id="GO:0005524">
    <property type="term" value="F:ATP binding"/>
    <property type="evidence" value="ECO:0007669"/>
    <property type="project" value="TreeGrafter"/>
</dbReference>
<dbReference type="EMBL" id="NBTZ01000068">
    <property type="protein sequence ID" value="OTP74128.1"/>
    <property type="molecule type" value="Genomic_DNA"/>
</dbReference>
<dbReference type="Pfam" id="PF00291">
    <property type="entry name" value="PALP"/>
    <property type="match status" value="1"/>
</dbReference>
<name>A0A242MS11_CABSO</name>
<keyword evidence="3" id="KW-0663">Pyridoxal phosphate</keyword>
<gene>
    <name evidence="6" type="ORF">PAMC26577_16690</name>
</gene>
<keyword evidence="4" id="KW-0456">Lyase</keyword>
<dbReference type="PANTHER" id="PTHR43050:SF1">
    <property type="entry name" value="SERINE RACEMASE"/>
    <property type="match status" value="1"/>
</dbReference>
<proteinExistence type="inferred from homology"/>
<feature type="domain" description="Tryptophan synthase beta chain-like PALP" evidence="5">
    <location>
        <begin position="7"/>
        <end position="250"/>
    </location>
</feature>
<dbReference type="GO" id="GO:0000287">
    <property type="term" value="F:magnesium ion binding"/>
    <property type="evidence" value="ECO:0007669"/>
    <property type="project" value="TreeGrafter"/>
</dbReference>
<dbReference type="GO" id="GO:0070179">
    <property type="term" value="P:D-serine biosynthetic process"/>
    <property type="evidence" value="ECO:0007669"/>
    <property type="project" value="TreeGrafter"/>
</dbReference>
<sequence length="273" mass="28680">MALDAATRARGVIAYSTGNHGQAIAWAARQLGIAATIVMPSDAPRNKVTRASAHGARVVQYDRKHESREEIGMRLLIETNGTLIPPGDHPDVLAAQGTVALEALEDLPTDALRNLGSFAAPCGGGGLIAGCGLVLDAMSRPTKMISAEPQAFDDTVRSLRSGKRERNSPGAESICDALQAVTPAELPFALNEHRIDQAVAVSDEQVGAAMRFALEELRVLVEPGGAVALASLLAGCFQLDGRDAIIVLSGGNVDLPLLRRLLEDNTLPVSLIK</sequence>
<evidence type="ECO:0000259" key="5">
    <source>
        <dbReference type="Pfam" id="PF00291"/>
    </source>
</evidence>
<evidence type="ECO:0000256" key="4">
    <source>
        <dbReference type="ARBA" id="ARBA00023239"/>
    </source>
</evidence>
<evidence type="ECO:0000256" key="1">
    <source>
        <dbReference type="ARBA" id="ARBA00001933"/>
    </source>
</evidence>
<dbReference type="FunFam" id="3.40.50.1100:FF:000005">
    <property type="entry name" value="Threonine dehydratase catabolic"/>
    <property type="match status" value="1"/>
</dbReference>
<reference evidence="6 7" key="1">
    <citation type="submission" date="2017-03" db="EMBL/GenBank/DDBJ databases">
        <title>Genome analysis of strain PAMC 26577.</title>
        <authorList>
            <person name="Oh H.-M."/>
            <person name="Yang J.-A."/>
        </authorList>
    </citation>
    <scope>NUCLEOTIDE SEQUENCE [LARGE SCALE GENOMIC DNA]</scope>
    <source>
        <strain evidence="6 7">PAMC 26577</strain>
    </source>
</reference>
<evidence type="ECO:0000313" key="7">
    <source>
        <dbReference type="Proteomes" id="UP000195221"/>
    </source>
</evidence>
<dbReference type="SUPFAM" id="SSF53686">
    <property type="entry name" value="Tryptophan synthase beta subunit-like PLP-dependent enzymes"/>
    <property type="match status" value="1"/>
</dbReference>
<dbReference type="GO" id="GO:0003941">
    <property type="term" value="F:L-serine ammonia-lyase activity"/>
    <property type="evidence" value="ECO:0007669"/>
    <property type="project" value="TreeGrafter"/>
</dbReference>
<evidence type="ECO:0000256" key="3">
    <source>
        <dbReference type="ARBA" id="ARBA00022898"/>
    </source>
</evidence>
<dbReference type="GO" id="GO:0030378">
    <property type="term" value="F:serine racemase activity"/>
    <property type="evidence" value="ECO:0007669"/>
    <property type="project" value="TreeGrafter"/>
</dbReference>
<comment type="similarity">
    <text evidence="2">Belongs to the serine/threonine dehydratase family.</text>
</comment>
<evidence type="ECO:0000256" key="2">
    <source>
        <dbReference type="ARBA" id="ARBA00010869"/>
    </source>
</evidence>
<dbReference type="GO" id="GO:0030170">
    <property type="term" value="F:pyridoxal phosphate binding"/>
    <property type="evidence" value="ECO:0007669"/>
    <property type="project" value="TreeGrafter"/>
</dbReference>